<proteinExistence type="predicted"/>
<dbReference type="InterPro" id="IPR005358">
    <property type="entry name" value="Puta_zinc/iron-chelating_dom"/>
</dbReference>
<reference evidence="1" key="1">
    <citation type="submission" date="2018-06" db="EMBL/GenBank/DDBJ databases">
        <authorList>
            <person name="Zhirakovskaya E."/>
        </authorList>
    </citation>
    <scope>NUCLEOTIDE SEQUENCE</scope>
</reference>
<gene>
    <name evidence="1" type="ORF">MNBD_GAMMA05-1630</name>
</gene>
<sequence length="128" mass="14978">MKECNQCGKCCIKYGSGGLTTSTSQINYWSEHRSDIFKYVKDGNIWFDPETGNPIEQCPWLRKDPNKNSYTCDIYFDRPDDCKFYPSTLNEMVIDDCEMIEPKDLANPKQGQKSLDIIMQDSRQEFEY</sequence>
<accession>A0A3B0WDQ5</accession>
<protein>
    <recommendedName>
        <fullName evidence="2">Zinc/iron-chelating domain-containing protein</fullName>
    </recommendedName>
</protein>
<name>A0A3B0WDQ5_9ZZZZ</name>
<dbReference type="Pfam" id="PF03692">
    <property type="entry name" value="CxxCxxCC"/>
    <property type="match status" value="1"/>
</dbReference>
<organism evidence="1">
    <name type="scientific">hydrothermal vent metagenome</name>
    <dbReference type="NCBI Taxonomy" id="652676"/>
    <lineage>
        <taxon>unclassified sequences</taxon>
        <taxon>metagenomes</taxon>
        <taxon>ecological metagenomes</taxon>
    </lineage>
</organism>
<dbReference type="EMBL" id="UOFE01000036">
    <property type="protein sequence ID" value="VAW53995.1"/>
    <property type="molecule type" value="Genomic_DNA"/>
</dbReference>
<dbReference type="AlphaFoldDB" id="A0A3B0WDQ5"/>
<evidence type="ECO:0000313" key="1">
    <source>
        <dbReference type="EMBL" id="VAW53995.1"/>
    </source>
</evidence>
<evidence type="ECO:0008006" key="2">
    <source>
        <dbReference type="Google" id="ProtNLM"/>
    </source>
</evidence>